<keyword evidence="1" id="KW-1133">Transmembrane helix</keyword>
<evidence type="ECO:0000313" key="4">
    <source>
        <dbReference type="EMBL" id="PIT48385.1"/>
    </source>
</evidence>
<evidence type="ECO:0000313" key="6">
    <source>
        <dbReference type="Proteomes" id="UP000229970"/>
    </source>
</evidence>
<keyword evidence="1" id="KW-0472">Membrane</keyword>
<comment type="caution">
    <text evidence="3">The sequence shown here is derived from an EMBL/GenBank/DDBJ whole genome shotgun (WGS) entry which is preliminary data.</text>
</comment>
<evidence type="ECO:0000313" key="5">
    <source>
        <dbReference type="EMBL" id="PIT49094.1"/>
    </source>
</evidence>
<dbReference type="Pfam" id="PF16732">
    <property type="entry name" value="ComP_DUS"/>
    <property type="match status" value="1"/>
</dbReference>
<dbReference type="EMBL" id="MEIP01000025">
    <property type="protein sequence ID" value="PIT45306.1"/>
    <property type="molecule type" value="Genomic_DNA"/>
</dbReference>
<name>A0A2N9XG59_9NEIS</name>
<gene>
    <name evidence="5" type="ORF">BHC46_02310</name>
    <name evidence="4" type="ORF">BHC46_03975</name>
    <name evidence="3" type="ORF">BHC46_07600</name>
    <name evidence="2" type="ORF">BHC46_09305</name>
</gene>
<evidence type="ECO:0000313" key="3">
    <source>
        <dbReference type="EMBL" id="PIT47314.1"/>
    </source>
</evidence>
<keyword evidence="1" id="KW-0812">Transmembrane</keyword>
<proteinExistence type="predicted"/>
<dbReference type="EMBL" id="MEIP01000011">
    <property type="protein sequence ID" value="PIT49094.1"/>
    <property type="molecule type" value="Genomic_DNA"/>
</dbReference>
<dbReference type="Gene3D" id="3.30.700.50">
    <property type="match status" value="1"/>
</dbReference>
<dbReference type="InterPro" id="IPR045584">
    <property type="entry name" value="Pilin-like"/>
</dbReference>
<dbReference type="AlphaFoldDB" id="A0A2N9XG59"/>
<dbReference type="SUPFAM" id="SSF54523">
    <property type="entry name" value="Pili subunits"/>
    <property type="match status" value="1"/>
</dbReference>
<dbReference type="EMBL" id="MEIP01000018">
    <property type="protein sequence ID" value="PIT47314.1"/>
    <property type="molecule type" value="Genomic_DNA"/>
</dbReference>
<dbReference type="InterPro" id="IPR031982">
    <property type="entry name" value="PilE-like"/>
</dbReference>
<sequence length="170" mass="19911">MARLFYHRPNKFQLHSARYNILGYSLTQLLISLAIIMILAIMAYPYYRQHVLQARLQQAQAALLTNSQHLAKHYQKHISYKKSANSWPTLPISQNQHFCFRIQGNPRYAREEHYTLKAVALDTEAEPRILKLNQDGKVFLCQSSTSRCDEEEHFFSGYSQTDLNCRIFND</sequence>
<dbReference type="Proteomes" id="UP000229970">
    <property type="component" value="Unassembled WGS sequence"/>
</dbReference>
<evidence type="ECO:0000313" key="2">
    <source>
        <dbReference type="EMBL" id="PIT45306.1"/>
    </source>
</evidence>
<reference evidence="3 6" key="1">
    <citation type="journal article" date="2017" name="MBio">
        <title>Type VI secretion-mediated competition in the bee gut microbiome.</title>
        <authorList>
            <person name="Steele M.I."/>
            <person name="Kwong W.K."/>
            <person name="Powell J.E."/>
            <person name="Whiteley M."/>
            <person name="Moran N.A."/>
        </authorList>
    </citation>
    <scope>NUCLEOTIDE SEQUENCE [LARGE SCALE GENOMIC DNA]</scope>
    <source>
        <strain evidence="3 6">Ruf1-X</strain>
    </source>
</reference>
<protein>
    <submittedName>
        <fullName evidence="3">Uncharacterized protein</fullName>
    </submittedName>
</protein>
<evidence type="ECO:0000256" key="1">
    <source>
        <dbReference type="SAM" id="Phobius"/>
    </source>
</evidence>
<dbReference type="GO" id="GO:0043683">
    <property type="term" value="P:type IV pilus assembly"/>
    <property type="evidence" value="ECO:0007669"/>
    <property type="project" value="InterPro"/>
</dbReference>
<feature type="transmembrane region" description="Helical" evidence="1">
    <location>
        <begin position="21"/>
        <end position="47"/>
    </location>
</feature>
<accession>A0A2N9XG59</accession>
<organism evidence="3 6">
    <name type="scientific">Snodgrassella alvi</name>
    <dbReference type="NCBI Taxonomy" id="1196083"/>
    <lineage>
        <taxon>Bacteria</taxon>
        <taxon>Pseudomonadati</taxon>
        <taxon>Pseudomonadota</taxon>
        <taxon>Betaproteobacteria</taxon>
        <taxon>Neisseriales</taxon>
        <taxon>Neisseriaceae</taxon>
        <taxon>Snodgrassella</taxon>
    </lineage>
</organism>
<dbReference type="EMBL" id="MEIP01000013">
    <property type="protein sequence ID" value="PIT48385.1"/>
    <property type="molecule type" value="Genomic_DNA"/>
</dbReference>